<dbReference type="InterPro" id="IPR013762">
    <property type="entry name" value="Integrase-like_cat_sf"/>
</dbReference>
<reference evidence="4" key="1">
    <citation type="submission" date="2017-09" db="EMBL/GenBank/DDBJ databases">
        <title>Depth-based differentiation of microbial function through sediment-hosted aquifers and enrichment of novel symbionts in the deep terrestrial subsurface.</title>
        <authorList>
            <person name="Probst A.J."/>
            <person name="Ladd B."/>
            <person name="Jarett J.K."/>
            <person name="Geller-Mcgrath D.E."/>
            <person name="Sieber C.M.K."/>
            <person name="Emerson J.B."/>
            <person name="Anantharaman K."/>
            <person name="Thomas B.C."/>
            <person name="Malmstrom R."/>
            <person name="Stieglmeier M."/>
            <person name="Klingl A."/>
            <person name="Woyke T."/>
            <person name="Ryan C.M."/>
            <person name="Banfield J.F."/>
        </authorList>
    </citation>
    <scope>NUCLEOTIDE SEQUENCE [LARGE SCALE GENOMIC DNA]</scope>
</reference>
<dbReference type="SUPFAM" id="SSF56349">
    <property type="entry name" value="DNA breaking-rejoining enzymes"/>
    <property type="match status" value="1"/>
</dbReference>
<dbReference type="GO" id="GO:0006310">
    <property type="term" value="P:DNA recombination"/>
    <property type="evidence" value="ECO:0007669"/>
    <property type="project" value="UniProtKB-KW"/>
</dbReference>
<comment type="caution">
    <text evidence="3">The sequence shown here is derived from an EMBL/GenBank/DDBJ whole genome shotgun (WGS) entry which is preliminary data.</text>
</comment>
<evidence type="ECO:0000313" key="4">
    <source>
        <dbReference type="Proteomes" id="UP000228886"/>
    </source>
</evidence>
<feature type="domain" description="Tyr recombinase" evidence="2">
    <location>
        <begin position="1"/>
        <end position="83"/>
    </location>
</feature>
<dbReference type="Proteomes" id="UP000228886">
    <property type="component" value="Unassembled WGS sequence"/>
</dbReference>
<dbReference type="Gene3D" id="1.10.443.10">
    <property type="entry name" value="Intergrase catalytic core"/>
    <property type="match status" value="1"/>
</dbReference>
<gene>
    <name evidence="3" type="ORF">COS11_04270</name>
</gene>
<accession>A0A2M7E8I8</accession>
<dbReference type="PROSITE" id="PS51898">
    <property type="entry name" value="TYR_RECOMBINASE"/>
    <property type="match status" value="1"/>
</dbReference>
<dbReference type="Pfam" id="PF00589">
    <property type="entry name" value="Phage_integrase"/>
    <property type="match status" value="1"/>
</dbReference>
<dbReference type="InterPro" id="IPR011010">
    <property type="entry name" value="DNA_brk_join_enz"/>
</dbReference>
<keyword evidence="1" id="KW-0233">DNA recombination</keyword>
<dbReference type="InterPro" id="IPR002104">
    <property type="entry name" value="Integrase_catalytic"/>
</dbReference>
<dbReference type="GO" id="GO:0003677">
    <property type="term" value="F:DNA binding"/>
    <property type="evidence" value="ECO:0007669"/>
    <property type="project" value="InterPro"/>
</dbReference>
<sequence length="83" mass="9525">MEIKKLLDVCSEPLKSIVTIALNTGMRKGEILNLKWRDIDFNQRIIYLLETKSGEKREVPMNDVVYNVDRPKDSSGIIGSQIF</sequence>
<dbReference type="AlphaFoldDB" id="A0A2M7E8I8"/>
<organism evidence="3 4">
    <name type="scientific">bacterium (Candidatus Ratteibacteria) CG01_land_8_20_14_3_00_40_19</name>
    <dbReference type="NCBI Taxonomy" id="2014290"/>
    <lineage>
        <taxon>Bacteria</taxon>
        <taxon>Candidatus Ratteibacteria</taxon>
    </lineage>
</organism>
<dbReference type="EMBL" id="PETL01000208">
    <property type="protein sequence ID" value="PIV64039.1"/>
    <property type="molecule type" value="Genomic_DNA"/>
</dbReference>
<evidence type="ECO:0000259" key="2">
    <source>
        <dbReference type="PROSITE" id="PS51898"/>
    </source>
</evidence>
<dbReference type="GO" id="GO:0015074">
    <property type="term" value="P:DNA integration"/>
    <property type="evidence" value="ECO:0007669"/>
    <property type="project" value="InterPro"/>
</dbReference>
<name>A0A2M7E8I8_9BACT</name>
<protein>
    <recommendedName>
        <fullName evidence="2">Tyr recombinase domain-containing protein</fullName>
    </recommendedName>
</protein>
<evidence type="ECO:0000256" key="1">
    <source>
        <dbReference type="ARBA" id="ARBA00023172"/>
    </source>
</evidence>
<proteinExistence type="predicted"/>
<evidence type="ECO:0000313" key="3">
    <source>
        <dbReference type="EMBL" id="PIV64039.1"/>
    </source>
</evidence>